<keyword evidence="4" id="KW-0575">Peroxidase</keyword>
<dbReference type="GO" id="GO:0004601">
    <property type="term" value="F:peroxidase activity"/>
    <property type="evidence" value="ECO:0007669"/>
    <property type="project" value="UniProtKB-KW"/>
</dbReference>
<evidence type="ECO:0000313" key="5">
    <source>
        <dbReference type="Proteomes" id="UP000032726"/>
    </source>
</evidence>
<feature type="domain" description="Vanadium-dependent haloperoxidase NapH1-like second helical-bundle" evidence="3">
    <location>
        <begin position="337"/>
        <end position="501"/>
    </location>
</feature>
<sequence length="504" mass="56640">MIELRPLRKQGISMVYKVFLIAFLCIAVLGCKENKEKAENLSITGIETPKGVDNIAYKWGEMALTATAKDTDRFQPRPTVTSRYLGLIFVSVFDAWSRYDDKAIPVYLEGVERRPESEQTLKNKEIAISYAAFRAMNEYYYSDKELFAGFMEELGLDPSNESLDPTTPEGIGNLAAKAVIEARKGDGSNQYGEEEGSNGEPYFNYTGYEPVNSADENVDPNRWQPKYFSDGKGGKFAPGCLTPFWDKVEPIALKSADQFRPGPPPMIGSEQLEREVKEVIEMQANLTDEQKALVEFMRDGPQSVQQAGHWLKFAQDVSRRDNHTLDEDVKMYFYNQVVAMDGFIASWDSKMYYDYARPYALVHKYYEDQKIKAWGGEGKGMMEIDGSQWRPYSPETFLCPPFPSYVSGHSTISGGCAEALKLWTGSDHFGEEVELVAGALTEPDNLGDTVVLKFPTFTETAEMAGISRVLGGYHIQADNVAGLELGRNVAKEVWKFYKKHVGEE</sequence>
<dbReference type="InterPro" id="IPR055161">
    <property type="entry name" value="NapH1-like_2nd"/>
</dbReference>
<dbReference type="AlphaFoldDB" id="A0A0D5YV68"/>
<dbReference type="Proteomes" id="UP000032726">
    <property type="component" value="Chromosome"/>
</dbReference>
<dbReference type="EMBL" id="CP011071">
    <property type="protein sequence ID" value="AKA36120.1"/>
    <property type="molecule type" value="Genomic_DNA"/>
</dbReference>
<dbReference type="Gene3D" id="1.10.606.20">
    <property type="match status" value="1"/>
</dbReference>
<keyword evidence="4" id="KW-0560">Oxidoreductase</keyword>
<organism evidence="4 5">
    <name type="scientific">Flagellimonas lutaonensis</name>
    <dbReference type="NCBI Taxonomy" id="516051"/>
    <lineage>
        <taxon>Bacteria</taxon>
        <taxon>Pseudomonadati</taxon>
        <taxon>Bacteroidota</taxon>
        <taxon>Flavobacteriia</taxon>
        <taxon>Flavobacteriales</taxon>
        <taxon>Flavobacteriaceae</taxon>
        <taxon>Flagellimonas</taxon>
    </lineage>
</organism>
<keyword evidence="5" id="KW-1185">Reference proteome</keyword>
<dbReference type="InterPro" id="IPR049283">
    <property type="entry name" value="DUF6851"/>
</dbReference>
<dbReference type="KEGG" id="mlt:VC82_2555"/>
<evidence type="ECO:0000259" key="3">
    <source>
        <dbReference type="Pfam" id="PF22778"/>
    </source>
</evidence>
<keyword evidence="1" id="KW-1133">Transmembrane helix</keyword>
<dbReference type="Pfam" id="PF21167">
    <property type="entry name" value="DUF6851"/>
    <property type="match status" value="1"/>
</dbReference>
<evidence type="ECO:0000313" key="4">
    <source>
        <dbReference type="EMBL" id="AKA36120.1"/>
    </source>
</evidence>
<name>A0A0D5YV68_9FLAO</name>
<reference evidence="4 5" key="1">
    <citation type="submission" date="2015-03" db="EMBL/GenBank/DDBJ databases">
        <title>Complete genome sequence of Muricauda lutaonensis CC-HSB-11T, isolated from a coastal hot spring.</title>
        <authorList>
            <person name="Kim K.M."/>
        </authorList>
    </citation>
    <scope>NUCLEOTIDE SEQUENCE [LARGE SCALE GENOMIC DNA]</scope>
    <source>
        <strain evidence="4 5">CC-HSB-11</strain>
    </source>
</reference>
<evidence type="ECO:0000256" key="1">
    <source>
        <dbReference type="SAM" id="Phobius"/>
    </source>
</evidence>
<dbReference type="SUPFAM" id="SSF48317">
    <property type="entry name" value="Acid phosphatase/Vanadium-dependent haloperoxidase"/>
    <property type="match status" value="1"/>
</dbReference>
<dbReference type="InterPro" id="IPR052559">
    <property type="entry name" value="V-haloperoxidase"/>
</dbReference>
<feature type="domain" description="DUF6851" evidence="2">
    <location>
        <begin position="87"/>
        <end position="225"/>
    </location>
</feature>
<accession>A0A0D5YV68</accession>
<dbReference type="PANTHER" id="PTHR34599">
    <property type="entry name" value="PEROXIDASE-RELATED"/>
    <property type="match status" value="1"/>
</dbReference>
<keyword evidence="1" id="KW-0812">Transmembrane</keyword>
<protein>
    <submittedName>
        <fullName evidence="4">Haloperoxidase</fullName>
    </submittedName>
</protein>
<dbReference type="RefSeq" id="WP_245615900.1">
    <property type="nucleotide sequence ID" value="NZ_CP011071.1"/>
</dbReference>
<keyword evidence="1" id="KW-0472">Membrane</keyword>
<dbReference type="HOGENOM" id="CLU_020920_0_1_10"/>
<evidence type="ECO:0000259" key="2">
    <source>
        <dbReference type="Pfam" id="PF21167"/>
    </source>
</evidence>
<gene>
    <name evidence="4" type="ORF">VC82_2555</name>
</gene>
<dbReference type="STRING" id="516051.VC82_2555"/>
<feature type="transmembrane region" description="Helical" evidence="1">
    <location>
        <begin position="12"/>
        <end position="30"/>
    </location>
</feature>
<dbReference type="Pfam" id="PF22778">
    <property type="entry name" value="VCPO_2nd"/>
    <property type="match status" value="1"/>
</dbReference>
<dbReference type="PANTHER" id="PTHR34599:SF2">
    <property type="entry name" value="TRAF-TYPE DOMAIN-CONTAINING PROTEIN"/>
    <property type="match status" value="1"/>
</dbReference>
<dbReference type="CDD" id="cd03398">
    <property type="entry name" value="PAP2_haloperoxidase"/>
    <property type="match status" value="1"/>
</dbReference>
<dbReference type="PROSITE" id="PS51257">
    <property type="entry name" value="PROKAR_LIPOPROTEIN"/>
    <property type="match status" value="1"/>
</dbReference>
<dbReference type="InterPro" id="IPR036938">
    <property type="entry name" value="PAP2/HPO_sf"/>
</dbReference>
<dbReference type="PATRIC" id="fig|516051.4.peg.2621"/>
<proteinExistence type="predicted"/>